<dbReference type="Gene3D" id="3.30.70.1820">
    <property type="entry name" value="L1 transposable element, RRM domain"/>
    <property type="match status" value="1"/>
</dbReference>
<name>A0AAV7T4W5_PLEWA</name>
<feature type="compositionally biased region" description="Basic and acidic residues" evidence="1">
    <location>
        <begin position="33"/>
        <end position="43"/>
    </location>
</feature>
<protein>
    <submittedName>
        <fullName evidence="3">Uncharacterized protein</fullName>
    </submittedName>
</protein>
<evidence type="ECO:0000256" key="1">
    <source>
        <dbReference type="SAM" id="MobiDB-lite"/>
    </source>
</evidence>
<sequence length="236" mass="26736">MAKRRQLLSKMPTARGDVPVRRFGEMAPKSPHRIGEVPERGRQSGDSAACRTKLGTEGIKDAPLQADAGKLEDYVLRLFRQVVPDLAEESIILDRTHRAGRPSITPDMPQDTLTCFHSYRQKNCIMSAIRDRASIPFVGAKLSIFQDLSPITQQRPRTIRPATAFLHEQGVWYRLVEDFYSTGSQTLAAEARNQKRHRRNRKKLSRKSKVSDSIKERTALLNQLRQQGSASKTEND</sequence>
<organism evidence="3 4">
    <name type="scientific">Pleurodeles waltl</name>
    <name type="common">Iberian ribbed newt</name>
    <dbReference type="NCBI Taxonomy" id="8319"/>
    <lineage>
        <taxon>Eukaryota</taxon>
        <taxon>Metazoa</taxon>
        <taxon>Chordata</taxon>
        <taxon>Craniata</taxon>
        <taxon>Vertebrata</taxon>
        <taxon>Euteleostomi</taxon>
        <taxon>Amphibia</taxon>
        <taxon>Batrachia</taxon>
        <taxon>Caudata</taxon>
        <taxon>Salamandroidea</taxon>
        <taxon>Salamandridae</taxon>
        <taxon>Pleurodelinae</taxon>
        <taxon>Pleurodeles</taxon>
    </lineage>
</organism>
<evidence type="ECO:0000313" key="2">
    <source>
        <dbReference type="EMBL" id="KAJ1171098.1"/>
    </source>
</evidence>
<feature type="compositionally biased region" description="Basic residues" evidence="1">
    <location>
        <begin position="194"/>
        <end position="208"/>
    </location>
</feature>
<gene>
    <name evidence="2" type="ORF">NDU88_002969</name>
    <name evidence="3" type="ORF">NDU88_002970</name>
</gene>
<proteinExistence type="predicted"/>
<dbReference type="EMBL" id="JANPWB010000007">
    <property type="protein sequence ID" value="KAJ1171098.1"/>
    <property type="molecule type" value="Genomic_DNA"/>
</dbReference>
<feature type="region of interest" description="Disordered" evidence="1">
    <location>
        <begin position="189"/>
        <end position="214"/>
    </location>
</feature>
<dbReference type="Proteomes" id="UP001066276">
    <property type="component" value="Chromosome 4_1"/>
</dbReference>
<comment type="caution">
    <text evidence="3">The sequence shown here is derived from an EMBL/GenBank/DDBJ whole genome shotgun (WGS) entry which is preliminary data.</text>
</comment>
<reference evidence="3" key="1">
    <citation type="journal article" date="2022" name="bioRxiv">
        <title>Sequencing and chromosome-scale assembly of the giantPleurodeles waltlgenome.</title>
        <authorList>
            <person name="Brown T."/>
            <person name="Elewa A."/>
            <person name="Iarovenko S."/>
            <person name="Subramanian E."/>
            <person name="Araus A.J."/>
            <person name="Petzold A."/>
            <person name="Susuki M."/>
            <person name="Suzuki K.-i.T."/>
            <person name="Hayashi T."/>
            <person name="Toyoda A."/>
            <person name="Oliveira C."/>
            <person name="Osipova E."/>
            <person name="Leigh N.D."/>
            <person name="Simon A."/>
            <person name="Yun M.H."/>
        </authorList>
    </citation>
    <scope>NUCLEOTIDE SEQUENCE</scope>
    <source>
        <strain evidence="3">20211129_DDA</strain>
        <tissue evidence="3">Liver</tissue>
    </source>
</reference>
<keyword evidence="4" id="KW-1185">Reference proteome</keyword>
<evidence type="ECO:0000313" key="4">
    <source>
        <dbReference type="Proteomes" id="UP001066276"/>
    </source>
</evidence>
<feature type="region of interest" description="Disordered" evidence="1">
    <location>
        <begin position="1"/>
        <end position="49"/>
    </location>
</feature>
<dbReference type="AlphaFoldDB" id="A0AAV7T4W5"/>
<evidence type="ECO:0000313" key="3">
    <source>
        <dbReference type="EMBL" id="KAJ1171099.1"/>
    </source>
</evidence>
<dbReference type="EMBL" id="JANPWB010000007">
    <property type="protein sequence ID" value="KAJ1171099.1"/>
    <property type="molecule type" value="Genomic_DNA"/>
</dbReference>
<accession>A0AAV7T4W5</accession>